<evidence type="ECO:0000313" key="2">
    <source>
        <dbReference type="Proteomes" id="UP000324222"/>
    </source>
</evidence>
<dbReference type="AlphaFoldDB" id="A0A5B7GRL8"/>
<accession>A0A5B7GRL8</accession>
<comment type="caution">
    <text evidence="1">The sequence shown here is derived from an EMBL/GenBank/DDBJ whole genome shotgun (WGS) entry which is preliminary data.</text>
</comment>
<evidence type="ECO:0000313" key="1">
    <source>
        <dbReference type="EMBL" id="MPC61512.1"/>
    </source>
</evidence>
<reference evidence="1 2" key="1">
    <citation type="submission" date="2019-05" db="EMBL/GenBank/DDBJ databases">
        <title>Another draft genome of Portunus trituberculatus and its Hox gene families provides insights of decapod evolution.</title>
        <authorList>
            <person name="Jeong J.-H."/>
            <person name="Song I."/>
            <person name="Kim S."/>
            <person name="Choi T."/>
            <person name="Kim D."/>
            <person name="Ryu S."/>
            <person name="Kim W."/>
        </authorList>
    </citation>
    <scope>NUCLEOTIDE SEQUENCE [LARGE SCALE GENOMIC DNA]</scope>
    <source>
        <tissue evidence="1">Muscle</tissue>
    </source>
</reference>
<name>A0A5B7GRL8_PORTR</name>
<organism evidence="1 2">
    <name type="scientific">Portunus trituberculatus</name>
    <name type="common">Swimming crab</name>
    <name type="synonym">Neptunus trituberculatus</name>
    <dbReference type="NCBI Taxonomy" id="210409"/>
    <lineage>
        <taxon>Eukaryota</taxon>
        <taxon>Metazoa</taxon>
        <taxon>Ecdysozoa</taxon>
        <taxon>Arthropoda</taxon>
        <taxon>Crustacea</taxon>
        <taxon>Multicrustacea</taxon>
        <taxon>Malacostraca</taxon>
        <taxon>Eumalacostraca</taxon>
        <taxon>Eucarida</taxon>
        <taxon>Decapoda</taxon>
        <taxon>Pleocyemata</taxon>
        <taxon>Brachyura</taxon>
        <taxon>Eubrachyura</taxon>
        <taxon>Portunoidea</taxon>
        <taxon>Portunidae</taxon>
        <taxon>Portuninae</taxon>
        <taxon>Portunus</taxon>
    </lineage>
</organism>
<sequence length="103" mass="11399">MSRTLSLTLQPKELLKGGWEAVRLLSSFNTLAFTDLDPSSVPFRAITSLLHYPNLYSSYPAVVAFPSPPLGRVKVTLIVTSVLSRHARQDGRCCVTWSANSEY</sequence>
<dbReference type="Proteomes" id="UP000324222">
    <property type="component" value="Unassembled WGS sequence"/>
</dbReference>
<keyword evidence="2" id="KW-1185">Reference proteome</keyword>
<gene>
    <name evidence="1" type="ORF">E2C01_055585</name>
</gene>
<proteinExistence type="predicted"/>
<protein>
    <submittedName>
        <fullName evidence="1">Uncharacterized protein</fullName>
    </submittedName>
</protein>
<dbReference type="EMBL" id="VSRR010018602">
    <property type="protein sequence ID" value="MPC61512.1"/>
    <property type="molecule type" value="Genomic_DNA"/>
</dbReference>